<accession>F3QLM3</accession>
<organism evidence="5 6">
    <name type="scientific">Parasutterella excrementihominis YIT 11859</name>
    <dbReference type="NCBI Taxonomy" id="762966"/>
    <lineage>
        <taxon>Bacteria</taxon>
        <taxon>Pseudomonadati</taxon>
        <taxon>Pseudomonadota</taxon>
        <taxon>Betaproteobacteria</taxon>
        <taxon>Burkholderiales</taxon>
        <taxon>Sutterellaceae</taxon>
        <taxon>Parasutterella</taxon>
    </lineage>
</organism>
<dbReference type="CDD" id="cd05466">
    <property type="entry name" value="PBP2_LTTR_substrate"/>
    <property type="match status" value="1"/>
</dbReference>
<evidence type="ECO:0000313" key="5">
    <source>
        <dbReference type="EMBL" id="EGG52980.1"/>
    </source>
</evidence>
<evidence type="ECO:0000313" key="6">
    <source>
        <dbReference type="Proteomes" id="UP000005156"/>
    </source>
</evidence>
<comment type="similarity">
    <text evidence="1">Belongs to the LysR transcriptional regulatory family.</text>
</comment>
<reference evidence="5 6" key="1">
    <citation type="submission" date="2011-02" db="EMBL/GenBank/DDBJ databases">
        <authorList>
            <person name="Weinstock G."/>
            <person name="Sodergren E."/>
            <person name="Clifton S."/>
            <person name="Fulton L."/>
            <person name="Fulton B."/>
            <person name="Courtney L."/>
            <person name="Fronick C."/>
            <person name="Harrison M."/>
            <person name="Strong C."/>
            <person name="Farmer C."/>
            <person name="Delahaunty K."/>
            <person name="Markovic C."/>
            <person name="Hall O."/>
            <person name="Minx P."/>
            <person name="Tomlinson C."/>
            <person name="Mitreva M."/>
            <person name="Hou S."/>
            <person name="Chen J."/>
            <person name="Wollam A."/>
            <person name="Pepin K.H."/>
            <person name="Johnson M."/>
            <person name="Bhonagiri V."/>
            <person name="Zhang X."/>
            <person name="Suruliraj S."/>
            <person name="Warren W."/>
            <person name="Chinwalla A."/>
            <person name="Mardis E.R."/>
            <person name="Wilson R.K."/>
        </authorList>
    </citation>
    <scope>NUCLEOTIDE SEQUENCE [LARGE SCALE GENOMIC DNA]</scope>
    <source>
        <strain evidence="5 6">YIT 11859</strain>
    </source>
</reference>
<evidence type="ECO:0000259" key="4">
    <source>
        <dbReference type="Pfam" id="PF03466"/>
    </source>
</evidence>
<keyword evidence="2" id="KW-0805">Transcription regulation</keyword>
<dbReference type="AlphaFoldDB" id="F3QLM3"/>
<dbReference type="Proteomes" id="UP000005156">
    <property type="component" value="Unassembled WGS sequence"/>
</dbReference>
<gene>
    <name evidence="5" type="ORF">HMPREF9439_01845</name>
</gene>
<dbReference type="EMBL" id="AFBP01000060">
    <property type="protein sequence ID" value="EGG52980.1"/>
    <property type="molecule type" value="Genomic_DNA"/>
</dbReference>
<evidence type="ECO:0000256" key="2">
    <source>
        <dbReference type="ARBA" id="ARBA00023015"/>
    </source>
</evidence>
<name>F3QLM3_9BURK</name>
<dbReference type="Gene3D" id="3.40.190.10">
    <property type="entry name" value="Periplasmic binding protein-like II"/>
    <property type="match status" value="2"/>
</dbReference>
<dbReference type="eggNOG" id="COG0583">
    <property type="taxonomic scope" value="Bacteria"/>
</dbReference>
<evidence type="ECO:0000256" key="1">
    <source>
        <dbReference type="ARBA" id="ARBA00009437"/>
    </source>
</evidence>
<dbReference type="HOGENOM" id="CLU_039613_6_1_4"/>
<feature type="domain" description="LysR substrate-binding" evidence="4">
    <location>
        <begin position="33"/>
        <end position="238"/>
    </location>
</feature>
<dbReference type="OrthoDB" id="8715249at2"/>
<keyword evidence="3" id="KW-0804">Transcription</keyword>
<dbReference type="PANTHER" id="PTHR30126:SF5">
    <property type="entry name" value="HTH-TYPE TRANSCRIPTIONAL ACTIVATOR CMPR"/>
    <property type="match status" value="1"/>
</dbReference>
<dbReference type="InterPro" id="IPR005119">
    <property type="entry name" value="LysR_subst-bd"/>
</dbReference>
<dbReference type="SUPFAM" id="SSF53850">
    <property type="entry name" value="Periplasmic binding protein-like II"/>
    <property type="match status" value="1"/>
</dbReference>
<dbReference type="GO" id="GO:0006355">
    <property type="term" value="P:regulation of DNA-templated transcription"/>
    <property type="evidence" value="ECO:0007669"/>
    <property type="project" value="TreeGrafter"/>
</dbReference>
<protein>
    <submittedName>
        <fullName evidence="5">LysR substrate binding domain protein</fullName>
    </submittedName>
</protein>
<dbReference type="PANTHER" id="PTHR30126">
    <property type="entry name" value="HTH-TYPE TRANSCRIPTIONAL REGULATOR"/>
    <property type="match status" value="1"/>
</dbReference>
<dbReference type="Pfam" id="PF03466">
    <property type="entry name" value="LysR_substrate"/>
    <property type="match status" value="1"/>
</dbReference>
<comment type="caution">
    <text evidence="5">The sequence shown here is derived from an EMBL/GenBank/DDBJ whole genome shotgun (WGS) entry which is preliminary data.</text>
</comment>
<sequence>MVLTPAGQAALKEAQKILASHSVLMNLKGSKASLTGRLKVGVNETLLEFMLIDVIKEFRLLAPEVFFEVEILDAYRLKTKVKDSEVDIGITFNTGDYPAPLIALPLTASPLGLFASPTLSISESCFFLPGLAPELPLITGSVKSGPYKFFKRFLDGRGIRLGKTMQVGNVHIVKALLEGGLGVSYLPKICVEKELARGSLVEVLTGLGEIDLGVLLLKNANKEESAAASLLSKMIRTKLLDPNLRTKDFFERTCLMKRKFE</sequence>
<proteinExistence type="inferred from homology"/>
<dbReference type="GO" id="GO:0000976">
    <property type="term" value="F:transcription cis-regulatory region binding"/>
    <property type="evidence" value="ECO:0007669"/>
    <property type="project" value="TreeGrafter"/>
</dbReference>
<evidence type="ECO:0000256" key="3">
    <source>
        <dbReference type="ARBA" id="ARBA00023163"/>
    </source>
</evidence>
<keyword evidence="6" id="KW-1185">Reference proteome</keyword>